<dbReference type="PANTHER" id="PTHR35038">
    <property type="entry name" value="DISSIMILATORY SULFITE REDUCTASE SIRA"/>
    <property type="match status" value="1"/>
</dbReference>
<evidence type="ECO:0000259" key="3">
    <source>
        <dbReference type="Pfam" id="PF13435"/>
    </source>
</evidence>
<evidence type="ECO:0000313" key="5">
    <source>
        <dbReference type="Proteomes" id="UP000748752"/>
    </source>
</evidence>
<comment type="caution">
    <text evidence="4">The sequence shown here is derived from an EMBL/GenBank/DDBJ whole genome shotgun (WGS) entry which is preliminary data.</text>
</comment>
<accession>A0ABS1CHM0</accession>
<dbReference type="Pfam" id="PF13435">
    <property type="entry name" value="Cytochrome_C554"/>
    <property type="match status" value="1"/>
</dbReference>
<name>A0ABS1CHM0_9GAMM</name>
<dbReference type="InterPro" id="IPR051829">
    <property type="entry name" value="Multiheme_Cytochr_ET"/>
</dbReference>
<dbReference type="InterPro" id="IPR036280">
    <property type="entry name" value="Multihaem_cyt_sf"/>
</dbReference>
<keyword evidence="5" id="KW-1185">Reference proteome</keyword>
<gene>
    <name evidence="4" type="ORF">CKO31_11730</name>
</gene>
<feature type="domain" description="Cytochrome c-552/4" evidence="3">
    <location>
        <begin position="43"/>
        <end position="131"/>
    </location>
</feature>
<evidence type="ECO:0000313" key="4">
    <source>
        <dbReference type="EMBL" id="MBK1631399.1"/>
    </source>
</evidence>
<feature type="chain" id="PRO_5046935716" evidence="2">
    <location>
        <begin position="28"/>
        <end position="439"/>
    </location>
</feature>
<evidence type="ECO:0000256" key="1">
    <source>
        <dbReference type="ARBA" id="ARBA00022729"/>
    </source>
</evidence>
<organism evidence="4 5">
    <name type="scientific">Thiohalocapsa halophila</name>
    <dbReference type="NCBI Taxonomy" id="69359"/>
    <lineage>
        <taxon>Bacteria</taxon>
        <taxon>Pseudomonadati</taxon>
        <taxon>Pseudomonadota</taxon>
        <taxon>Gammaproteobacteria</taxon>
        <taxon>Chromatiales</taxon>
        <taxon>Chromatiaceae</taxon>
        <taxon>Thiohalocapsa</taxon>
    </lineage>
</organism>
<dbReference type="Proteomes" id="UP000748752">
    <property type="component" value="Unassembled WGS sequence"/>
</dbReference>
<protein>
    <submittedName>
        <fullName evidence="4">Cytochrome c family protein</fullName>
    </submittedName>
</protein>
<evidence type="ECO:0000256" key="2">
    <source>
        <dbReference type="SAM" id="SignalP"/>
    </source>
</evidence>
<feature type="signal peptide" evidence="2">
    <location>
        <begin position="1"/>
        <end position="27"/>
    </location>
</feature>
<keyword evidence="1 2" id="KW-0732">Signal</keyword>
<dbReference type="EMBL" id="NRRV01000025">
    <property type="protein sequence ID" value="MBK1631399.1"/>
    <property type="molecule type" value="Genomic_DNA"/>
</dbReference>
<reference evidence="4 5" key="1">
    <citation type="journal article" date="2020" name="Microorganisms">
        <title>Osmotic Adaptation and Compatible Solute Biosynthesis of Phototrophic Bacteria as Revealed from Genome Analyses.</title>
        <authorList>
            <person name="Imhoff J.F."/>
            <person name="Rahn T."/>
            <person name="Kunzel S."/>
            <person name="Keller A."/>
            <person name="Neulinger S.C."/>
        </authorList>
    </citation>
    <scope>NUCLEOTIDE SEQUENCE [LARGE SCALE GENOMIC DNA]</scope>
    <source>
        <strain evidence="4 5">DSM 6210</strain>
    </source>
</reference>
<dbReference type="InterPro" id="IPR023155">
    <property type="entry name" value="Cyt_c-552/4"/>
</dbReference>
<proteinExistence type="predicted"/>
<dbReference type="Gene3D" id="1.10.1130.10">
    <property type="entry name" value="Flavocytochrome C3, Chain A"/>
    <property type="match status" value="1"/>
</dbReference>
<sequence>MLKRPRQLRLRGLAPAALALLATTAFGAAAQAEESIHHVSSEVCANCHQEIFKQWSGSMHANSTALKDPIHGTFYKMVVGDPTAENVKKKGTDKYPICLQCHAPNAAKDGKTKLDAMAAYSEGVNCVACHTLKKFKGVQGEDGKLRLGLKAYEVADTLQGPQGVNNGLAQLASASDDLFGGVGIGGGADAQKPNPHLGEPVEFEGEEIQALPMEGNPRLMKTSDSCWGCHDQRNNPHGVPLCQTGNEYIDSKTDVNCLSCHMPVTDGVADHTMGGGHSKPMLKRSVVFDVDSERDGDVLKTSVYIKNQQPHAMPTGAPFRNIYVKLTAYDDAGQPIWQNAEGHPAKDDPQAYMAYALADDEGMPAPPPKATQAGEDTRLKPHEERVLEYEIPAEGVALVRGELYYNLLWPGLVKKFDHLPEDVKEPVLIAESEKSVMAP</sequence>
<dbReference type="SUPFAM" id="SSF48695">
    <property type="entry name" value="Multiheme cytochromes"/>
    <property type="match status" value="2"/>
</dbReference>